<organism evidence="3 5">
    <name type="scientific">Flavobacterium glaciei</name>
    <dbReference type="NCBI Taxonomy" id="386300"/>
    <lineage>
        <taxon>Bacteria</taxon>
        <taxon>Pseudomonadati</taxon>
        <taxon>Bacteroidota</taxon>
        <taxon>Flavobacteriia</taxon>
        <taxon>Flavobacteriales</taxon>
        <taxon>Flavobacteriaceae</taxon>
        <taxon>Flavobacterium</taxon>
    </lineage>
</organism>
<dbReference type="AlphaFoldDB" id="A0A562PPX7"/>
<dbReference type="Gene3D" id="1.20.1420.30">
    <property type="entry name" value="NCX, central ion-binding region"/>
    <property type="match status" value="1"/>
</dbReference>
<dbReference type="Proteomes" id="UP000321392">
    <property type="component" value="Unassembled WGS sequence"/>
</dbReference>
<feature type="transmembrane region" description="Helical" evidence="1">
    <location>
        <begin position="20"/>
        <end position="42"/>
    </location>
</feature>
<evidence type="ECO:0000256" key="1">
    <source>
        <dbReference type="SAM" id="Phobius"/>
    </source>
</evidence>
<comment type="caution">
    <text evidence="3">The sequence shown here is derived from an EMBL/GenBank/DDBJ whole genome shotgun (WGS) entry which is preliminary data.</text>
</comment>
<name>A0A562PPX7_9FLAO</name>
<proteinExistence type="predicted"/>
<keyword evidence="1" id="KW-0472">Membrane</keyword>
<evidence type="ECO:0000313" key="3">
    <source>
        <dbReference type="EMBL" id="TWI46240.1"/>
    </source>
</evidence>
<sequence>MPELMNGISSVVLLDSPNLAVGGIVGSCAFNILIISIMDLLYNHKKKSCSYHKRDLS</sequence>
<keyword evidence="1" id="KW-0812">Transmembrane</keyword>
<dbReference type="InterPro" id="IPR044880">
    <property type="entry name" value="NCX_ion-bd_dom_sf"/>
</dbReference>
<dbReference type="EMBL" id="VLKX01000010">
    <property type="protein sequence ID" value="TWI46240.1"/>
    <property type="molecule type" value="Genomic_DNA"/>
</dbReference>
<reference evidence="2 4" key="2">
    <citation type="submission" date="2018-07" db="EMBL/GenBank/DDBJ databases">
        <title>Genomic Encyclopedia of Type Strains, Phase IV (KMG-IV): sequencing the most valuable type-strain genomes for metagenomic binning, comparative biology and taxonomic classification.</title>
        <authorList>
            <person name="Goeker M."/>
        </authorList>
    </citation>
    <scope>NUCLEOTIDE SEQUENCE [LARGE SCALE GENOMIC DNA]</scope>
    <source>
        <strain evidence="2 4">DSM 19728</strain>
    </source>
</reference>
<gene>
    <name evidence="2" type="ORF">DFR66_11071</name>
    <name evidence="3" type="ORF">IQ02_02072</name>
</gene>
<keyword evidence="1" id="KW-1133">Transmembrane helix</keyword>
<evidence type="ECO:0000313" key="5">
    <source>
        <dbReference type="Proteomes" id="UP000321392"/>
    </source>
</evidence>
<reference evidence="3" key="3">
    <citation type="submission" date="2019-07" db="EMBL/GenBank/DDBJ databases">
        <authorList>
            <person name="Whitman W."/>
            <person name="Huntemann M."/>
            <person name="Clum A."/>
            <person name="Pillay M."/>
            <person name="Palaniappan K."/>
            <person name="Varghese N."/>
            <person name="Mikhailova N."/>
            <person name="Stamatis D."/>
            <person name="Reddy T."/>
            <person name="Daum C."/>
            <person name="Shapiro N."/>
            <person name="Ivanova N."/>
            <person name="Kyrpides N."/>
            <person name="Woyke T."/>
        </authorList>
    </citation>
    <scope>NUCLEOTIDE SEQUENCE</scope>
    <source>
        <strain evidence="3">CGMCC 1.5380</strain>
    </source>
</reference>
<protein>
    <submittedName>
        <fullName evidence="3">Cation:H+ antiporter</fullName>
    </submittedName>
</protein>
<keyword evidence="4" id="KW-1185">Reference proteome</keyword>
<reference evidence="3 5" key="1">
    <citation type="journal article" date="2015" name="Stand. Genomic Sci.">
        <title>Genomic Encyclopedia of Bacterial and Archaeal Type Strains, Phase III: the genomes of soil and plant-associated and newly described type strains.</title>
        <authorList>
            <person name="Whitman W.B."/>
            <person name="Woyke T."/>
            <person name="Klenk H.P."/>
            <person name="Zhou Y."/>
            <person name="Lilburn T.G."/>
            <person name="Beck B.J."/>
            <person name="De Vos P."/>
            <person name="Vandamme P."/>
            <person name="Eisen J.A."/>
            <person name="Garrity G."/>
            <person name="Hugenholtz P."/>
            <person name="Kyrpides N.C."/>
        </authorList>
    </citation>
    <scope>NUCLEOTIDE SEQUENCE [LARGE SCALE GENOMIC DNA]</scope>
    <source>
        <strain evidence="3 5">CGMCC 1.5380</strain>
    </source>
</reference>
<dbReference type="Proteomes" id="UP000254518">
    <property type="component" value="Unassembled WGS sequence"/>
</dbReference>
<accession>A0A562PPX7</accession>
<dbReference type="EMBL" id="QQBA01000010">
    <property type="protein sequence ID" value="RDI52492.1"/>
    <property type="molecule type" value="Genomic_DNA"/>
</dbReference>
<evidence type="ECO:0000313" key="2">
    <source>
        <dbReference type="EMBL" id="RDI52492.1"/>
    </source>
</evidence>
<evidence type="ECO:0000313" key="4">
    <source>
        <dbReference type="Proteomes" id="UP000254518"/>
    </source>
</evidence>